<dbReference type="Pfam" id="PF02065">
    <property type="entry name" value="Melibiase"/>
    <property type="match status" value="1"/>
</dbReference>
<gene>
    <name evidence="9" type="ORF">F9817_17060</name>
</gene>
<dbReference type="RefSeq" id="WP_161157367.1">
    <property type="nucleotide sequence ID" value="NZ_WEKT01000039.1"/>
</dbReference>
<dbReference type="SUPFAM" id="SSF51445">
    <property type="entry name" value="(Trans)glycosidases"/>
    <property type="match status" value="1"/>
</dbReference>
<protein>
    <recommendedName>
        <fullName evidence="2 5">Alpha-galactosidase</fullName>
        <ecNumber evidence="2 5">3.2.1.22</ecNumber>
    </recommendedName>
</protein>
<evidence type="ECO:0000256" key="1">
    <source>
        <dbReference type="ARBA" id="ARBA00001255"/>
    </source>
</evidence>
<feature type="active site" description="Proton donor" evidence="6">
    <location>
        <position position="507"/>
    </location>
</feature>
<evidence type="ECO:0000256" key="5">
    <source>
        <dbReference type="PIRNR" id="PIRNR005536"/>
    </source>
</evidence>
<keyword evidence="10" id="KW-1185">Reference proteome</keyword>
<keyword evidence="4 5" id="KW-0326">Glycosidase</keyword>
<dbReference type="InterPro" id="IPR002252">
    <property type="entry name" value="Glyco_hydro_36"/>
</dbReference>
<evidence type="ECO:0000256" key="7">
    <source>
        <dbReference type="PIRSR" id="PIRSR005536-2"/>
    </source>
</evidence>
<dbReference type="InterPro" id="IPR031704">
    <property type="entry name" value="Glyco_hydro_36_N"/>
</dbReference>
<dbReference type="InterPro" id="IPR038417">
    <property type="entry name" value="Alpga-gal_N_sf"/>
</dbReference>
<comment type="caution">
    <text evidence="9">The sequence shown here is derived from an EMBL/GenBank/DDBJ whole genome shotgun (WGS) entry which is preliminary data.</text>
</comment>
<evidence type="ECO:0000259" key="8">
    <source>
        <dbReference type="Pfam" id="PF16875"/>
    </source>
</evidence>
<name>A0A7X4LMU6_9VIBR</name>
<feature type="binding site" evidence="7">
    <location>
        <begin position="441"/>
        <end position="445"/>
    </location>
    <ligand>
        <name>substrate</name>
    </ligand>
</feature>
<dbReference type="GO" id="GO:0004557">
    <property type="term" value="F:alpha-galactosidase activity"/>
    <property type="evidence" value="ECO:0007669"/>
    <property type="project" value="UniProtKB-UniRule"/>
</dbReference>
<organism evidence="9 10">
    <name type="scientific">Vibrio eleionomae</name>
    <dbReference type="NCBI Taxonomy" id="2653505"/>
    <lineage>
        <taxon>Bacteria</taxon>
        <taxon>Pseudomonadati</taxon>
        <taxon>Pseudomonadota</taxon>
        <taxon>Gammaproteobacteria</taxon>
        <taxon>Vibrionales</taxon>
        <taxon>Vibrionaceae</taxon>
        <taxon>Vibrio</taxon>
    </lineage>
</organism>
<evidence type="ECO:0000256" key="6">
    <source>
        <dbReference type="PIRSR" id="PIRSR005536-1"/>
    </source>
</evidence>
<accession>A0A7X4LMU6</accession>
<feature type="binding site" evidence="7">
    <location>
        <position position="507"/>
    </location>
    <ligand>
        <name>substrate</name>
    </ligand>
</feature>
<dbReference type="InterPro" id="IPR000111">
    <property type="entry name" value="Glyco_hydro_27/36_CS"/>
</dbReference>
<evidence type="ECO:0000256" key="4">
    <source>
        <dbReference type="ARBA" id="ARBA00023295"/>
    </source>
</evidence>
<feature type="binding site" evidence="7">
    <location>
        <position position="408"/>
    </location>
    <ligand>
        <name>substrate</name>
    </ligand>
</feature>
<dbReference type="PANTHER" id="PTHR43053">
    <property type="entry name" value="GLYCOSIDASE FAMILY 31"/>
    <property type="match status" value="1"/>
</dbReference>
<comment type="catalytic activity">
    <reaction evidence="1 5">
        <text>Hydrolysis of terminal, non-reducing alpha-D-galactose residues in alpha-D-galactosides, including galactose oligosaccharides, galactomannans and galactolipids.</text>
        <dbReference type="EC" id="3.2.1.22"/>
    </reaction>
</comment>
<evidence type="ECO:0000256" key="2">
    <source>
        <dbReference type="ARBA" id="ARBA00012755"/>
    </source>
</evidence>
<proteinExistence type="inferred from homology"/>
<dbReference type="InterPro" id="IPR017853">
    <property type="entry name" value="GH"/>
</dbReference>
<feature type="domain" description="Glycosyl hydrolase family 36 N-terminal" evidence="8">
    <location>
        <begin position="24"/>
        <end position="248"/>
    </location>
</feature>
<dbReference type="AlphaFoldDB" id="A0A7X4LMU6"/>
<dbReference type="CDD" id="cd14791">
    <property type="entry name" value="GH36"/>
    <property type="match status" value="1"/>
</dbReference>
<dbReference type="GO" id="GO:0016052">
    <property type="term" value="P:carbohydrate catabolic process"/>
    <property type="evidence" value="ECO:0007669"/>
    <property type="project" value="InterPro"/>
</dbReference>
<dbReference type="Pfam" id="PF16875">
    <property type="entry name" value="Glyco_hydro_36N"/>
    <property type="match status" value="1"/>
</dbReference>
<dbReference type="PIRSF" id="PIRSF005536">
    <property type="entry name" value="Agal"/>
    <property type="match status" value="1"/>
</dbReference>
<feature type="binding site" evidence="7">
    <location>
        <begin position="331"/>
        <end position="332"/>
    </location>
    <ligand>
        <name>substrate</name>
    </ligand>
</feature>
<dbReference type="EMBL" id="WEKT01000039">
    <property type="protein sequence ID" value="MZI94888.1"/>
    <property type="molecule type" value="Genomic_DNA"/>
</dbReference>
<feature type="binding site" evidence="7">
    <location>
        <position position="485"/>
    </location>
    <ligand>
        <name>substrate</name>
    </ligand>
</feature>
<dbReference type="Gene3D" id="3.20.20.70">
    <property type="entry name" value="Aldolase class I"/>
    <property type="match status" value="1"/>
</dbReference>
<dbReference type="InterPro" id="IPR013785">
    <property type="entry name" value="Aldolase_TIM"/>
</dbReference>
<dbReference type="FunFam" id="3.20.20.70:FF:000118">
    <property type="entry name" value="Alpha-galactosidase"/>
    <property type="match status" value="1"/>
</dbReference>
<dbReference type="EC" id="3.2.1.22" evidence="2 5"/>
<dbReference type="PRINTS" id="PR00743">
    <property type="entry name" value="GLHYDRLASE36"/>
</dbReference>
<reference evidence="9 10" key="1">
    <citation type="submission" date="2019-10" db="EMBL/GenBank/DDBJ databases">
        <title>Vibrio sp. nov. isolated from a shrimp pond.</title>
        <authorList>
            <person name="Gomez-Gil B."/>
            <person name="Enciso-Ibarra J."/>
            <person name="Enciso-Ibarra K."/>
            <person name="Bolan-Mejia C."/>
        </authorList>
    </citation>
    <scope>NUCLEOTIDE SEQUENCE [LARGE SCALE GENOMIC DNA]</scope>
    <source>
        <strain evidence="9 10">CAIM 722</strain>
    </source>
</reference>
<dbReference type="Gene3D" id="2.60.40.1180">
    <property type="entry name" value="Golgi alpha-mannosidase II"/>
    <property type="match status" value="1"/>
</dbReference>
<dbReference type="PROSITE" id="PS00512">
    <property type="entry name" value="ALPHA_GALACTOSIDASE"/>
    <property type="match status" value="1"/>
</dbReference>
<evidence type="ECO:0000313" key="9">
    <source>
        <dbReference type="EMBL" id="MZI94888.1"/>
    </source>
</evidence>
<dbReference type="Gene3D" id="2.70.98.60">
    <property type="entry name" value="alpha-galactosidase from lactobacil brevis"/>
    <property type="match status" value="1"/>
</dbReference>
<feature type="binding site" evidence="7">
    <location>
        <position position="165"/>
    </location>
    <ligand>
        <name>substrate</name>
    </ligand>
</feature>
<evidence type="ECO:0000313" key="10">
    <source>
        <dbReference type="Proteomes" id="UP000462621"/>
    </source>
</evidence>
<dbReference type="InterPro" id="IPR050985">
    <property type="entry name" value="Alpha-glycosidase_related"/>
</dbReference>
<comment type="similarity">
    <text evidence="5">Belongs to the glycosyl hydrolase.</text>
</comment>
<dbReference type="InterPro" id="IPR013780">
    <property type="entry name" value="Glyco_hydro_b"/>
</dbReference>
<dbReference type="Proteomes" id="UP000462621">
    <property type="component" value="Unassembled WGS sequence"/>
</dbReference>
<sequence length="706" mass="80001">MSNEIYTLSGEQSQLILSVGEVAEILYYGKKLHHGFSSHNASSALRRAIPYGRLDVDVPVSLNPQLARGSFGSPGLEGHCNGLNWSPEFKIVCVEQKDHQIVVESCDERAKLKLTITLKLDQYDVLQVSQTLNNYGDKGYSVTRFANTVPLPERANEVLSYFGRWVKEFQQTRTVISAAGFIQENRRGRTSHEHYPALMLGKQGFSEQEGEVWGAHLAWSGNHRMRVDVKADGRRLLQAEALYLPGEIYLQPQQSITTPTLYMSYSNTGLNGMSDHFHQHVRHEILGNRVAKPRPVHLNTWEGIYFQHDPDYIMQMATEAAAIGVERFIVDDGWFKGRNDDTSSLGDWFIDADKYPNGIAGLIDHVHQLGMEFGLWFEPEMINKHSDLYSQHLDWLLAVADYDQPTGRHQYALDLQNPKVSAYLFERLDHFLSQYDIDYVKWDMNREIVQPGHNDMAAGDGQVHAYYELVDKLVEKHPDVDIESCAAGGGRIDYEVLKRTHRFWASDNNDALERQQIQKGMSYFFPPEVMGAHIGAEHSHTTRRTHTLSLRGITALFGHMGLELDPVKTSDEDKRAYRHYVSLHKQWRPLLHTGRTYRLTLDDECAQQGVAVVAPDQSNALVSITQLAMSTYSLSGVLRIPGLNEEKLYRIDVLDKPALLDDIVNCQPEWMYQPVEVTGEWLAQVGIAMPLMDPESAVLLAISLIG</sequence>
<evidence type="ECO:0000256" key="3">
    <source>
        <dbReference type="ARBA" id="ARBA00022801"/>
    </source>
</evidence>
<dbReference type="PANTHER" id="PTHR43053:SF3">
    <property type="entry name" value="ALPHA-GALACTOSIDASE C-RELATED"/>
    <property type="match status" value="1"/>
</dbReference>
<keyword evidence="3 5" id="KW-0378">Hydrolase</keyword>
<feature type="active site" description="Nucleophile" evidence="6">
    <location>
        <position position="443"/>
    </location>
</feature>